<dbReference type="PANTHER" id="PTHR35866:SF1">
    <property type="entry name" value="YKGJ FAMILY CYSTEINE CLUSTER PROTEIN"/>
    <property type="match status" value="1"/>
</dbReference>
<organism evidence="1 2">
    <name type="scientific">Streptococcus rupicaprae</name>
    <dbReference type="NCBI Taxonomy" id="759619"/>
    <lineage>
        <taxon>Bacteria</taxon>
        <taxon>Bacillati</taxon>
        <taxon>Bacillota</taxon>
        <taxon>Bacilli</taxon>
        <taxon>Lactobacillales</taxon>
        <taxon>Streptococcaceae</taxon>
        <taxon>Streptococcus</taxon>
    </lineage>
</organism>
<comment type="caution">
    <text evidence="1">The sequence shown here is derived from an EMBL/GenBank/DDBJ whole genome shotgun (WGS) entry which is preliminary data.</text>
</comment>
<dbReference type="Proteomes" id="UP001549122">
    <property type="component" value="Unassembled WGS sequence"/>
</dbReference>
<evidence type="ECO:0000313" key="2">
    <source>
        <dbReference type="Proteomes" id="UP001549122"/>
    </source>
</evidence>
<dbReference type="EMBL" id="JBEPLO010000010">
    <property type="protein sequence ID" value="MET3558037.1"/>
    <property type="molecule type" value="Genomic_DNA"/>
</dbReference>
<protein>
    <submittedName>
        <fullName evidence="1">Fe-S-cluster containining protein</fullName>
    </submittedName>
</protein>
<gene>
    <name evidence="1" type="ORF">ABID29_001150</name>
</gene>
<reference evidence="1 2" key="1">
    <citation type="submission" date="2024-06" db="EMBL/GenBank/DDBJ databases">
        <title>Genomic Encyclopedia of Type Strains, Phase IV (KMG-IV): sequencing the most valuable type-strain genomes for metagenomic binning, comparative biology and taxonomic classification.</title>
        <authorList>
            <person name="Goeker M."/>
        </authorList>
    </citation>
    <scope>NUCLEOTIDE SEQUENCE [LARGE SCALE GENOMIC DNA]</scope>
    <source>
        <strain evidence="1 2">DSM 28303</strain>
    </source>
</reference>
<keyword evidence="2" id="KW-1185">Reference proteome</keyword>
<dbReference type="Pfam" id="PF03692">
    <property type="entry name" value="CxxCxxCC"/>
    <property type="match status" value="1"/>
</dbReference>
<name>A0ABV2FHK2_9STRE</name>
<sequence length="175" mass="20940">MAVGQRELDIEHYRQLALQKQKEHRLFLAQLKRKPPKNLDKLVQEIHQEVFQEIDCTQCANCCKRLGPLFTEADITWIAKHFRMKLPAFESMFLRTDEDGDKVFQRMPCPFLGEDNLCSIYDVRPKACREFPHTDRKKIYQINHLTLKNTLFCPAAYLFVEKLRERWRRFPKLLS</sequence>
<evidence type="ECO:0000313" key="1">
    <source>
        <dbReference type="EMBL" id="MET3558037.1"/>
    </source>
</evidence>
<accession>A0ABV2FHK2</accession>
<proteinExistence type="predicted"/>
<dbReference type="PANTHER" id="PTHR35866">
    <property type="entry name" value="PUTATIVE-RELATED"/>
    <property type="match status" value="1"/>
</dbReference>
<dbReference type="InterPro" id="IPR005358">
    <property type="entry name" value="Puta_zinc/iron-chelating_dom"/>
</dbReference>